<dbReference type="SUPFAM" id="SSF54495">
    <property type="entry name" value="UBC-like"/>
    <property type="match status" value="1"/>
</dbReference>
<evidence type="ECO:0000256" key="8">
    <source>
        <dbReference type="ARBA" id="ARBA00022786"/>
    </source>
</evidence>
<dbReference type="GO" id="GO:0043066">
    <property type="term" value="P:negative regulation of apoptotic process"/>
    <property type="evidence" value="ECO:0007669"/>
    <property type="project" value="TreeGrafter"/>
</dbReference>
<evidence type="ECO:0000256" key="10">
    <source>
        <dbReference type="ARBA" id="ARBA00023242"/>
    </source>
</evidence>
<evidence type="ECO:0000256" key="1">
    <source>
        <dbReference type="ARBA" id="ARBA00004123"/>
    </source>
</evidence>
<reference evidence="16 17" key="1">
    <citation type="journal article" date="2023" name="BMC Biol.">
        <title>The compact genome of the sponge Oopsacas minuta (Hexactinellida) is lacking key metazoan core genes.</title>
        <authorList>
            <person name="Santini S."/>
            <person name="Schenkelaars Q."/>
            <person name="Jourda C."/>
            <person name="Duchesne M."/>
            <person name="Belahbib H."/>
            <person name="Rocher C."/>
            <person name="Selva M."/>
            <person name="Riesgo A."/>
            <person name="Vervoort M."/>
            <person name="Leys S.P."/>
            <person name="Kodjabachian L."/>
            <person name="Le Bivic A."/>
            <person name="Borchiellini C."/>
            <person name="Claverie J.M."/>
            <person name="Renard E."/>
        </authorList>
    </citation>
    <scope>NUCLEOTIDE SEQUENCE [LARGE SCALE GENOMIC DNA]</scope>
    <source>
        <strain evidence="16">SPO-2</strain>
    </source>
</reference>
<dbReference type="PANTHER" id="PTHR46116:SF26">
    <property type="entry name" value="UBIQUITIN-CONJUGATING ENZYME E2 Z"/>
    <property type="match status" value="1"/>
</dbReference>
<protein>
    <recommendedName>
        <fullName evidence="11">Ubiquitin-conjugating enzyme E2 Z</fullName>
        <ecNumber evidence="3">2.3.2.23</ecNumber>
    </recommendedName>
    <alternativeName>
        <fullName evidence="12">E2 ubiquitin-conjugating enzyme Z</fullName>
    </alternativeName>
    <alternativeName>
        <fullName evidence="14">Ubiquitin carrier protein Z</fullName>
    </alternativeName>
    <alternativeName>
        <fullName evidence="13">Ubiquitin-protein ligase Z</fullName>
    </alternativeName>
</protein>
<evidence type="ECO:0000256" key="14">
    <source>
        <dbReference type="ARBA" id="ARBA00042401"/>
    </source>
</evidence>
<dbReference type="CDD" id="cd23809">
    <property type="entry name" value="UBCc_UBE2Z"/>
    <property type="match status" value="1"/>
</dbReference>
<gene>
    <name evidence="16" type="ORF">LOD99_13167</name>
</gene>
<accession>A0AAV7JB44</accession>
<evidence type="ECO:0000313" key="16">
    <source>
        <dbReference type="EMBL" id="KAI6645909.1"/>
    </source>
</evidence>
<dbReference type="GO" id="GO:0005524">
    <property type="term" value="F:ATP binding"/>
    <property type="evidence" value="ECO:0007669"/>
    <property type="project" value="UniProtKB-KW"/>
</dbReference>
<name>A0AAV7JB44_9METZ</name>
<keyword evidence="6" id="KW-0053">Apoptosis</keyword>
<dbReference type="Proteomes" id="UP001165289">
    <property type="component" value="Unassembled WGS sequence"/>
</dbReference>
<dbReference type="PROSITE" id="PS50127">
    <property type="entry name" value="UBC_2"/>
    <property type="match status" value="1"/>
</dbReference>
<comment type="subcellular location">
    <subcellularLocation>
        <location evidence="2">Cytoplasm</location>
    </subcellularLocation>
    <subcellularLocation>
        <location evidence="1">Nucleus</location>
    </subcellularLocation>
</comment>
<keyword evidence="17" id="KW-1185">Reference proteome</keyword>
<dbReference type="GO" id="GO:0004869">
    <property type="term" value="F:cysteine-type endopeptidase inhibitor activity"/>
    <property type="evidence" value="ECO:0007669"/>
    <property type="project" value="TreeGrafter"/>
</dbReference>
<sequence>MASVIKLREDWDPDKHSSGLNPNTVCVSRIRRDLSSLLKDPLSGILVIPDQDDITKMNVLVTGPCETPYEKGFFHFFMRMPYNYPIHPPRVKFLTTGAGSVRFNPNLYANGKVCLSILGTWSGPGWTPAQNVTSVVLSIQSLMCEKPYHNEPGYEFERNKDDVRNYNIVIYHETLRVGVCDVLEGKHPLPPNMIDVVSDSFIDFYDYYMAKIDELMVYQGKPFRDPHGFNRGTFNFIHIRERMGKIFKSIQKKNAKAKEVIVIDD</sequence>
<dbReference type="InterPro" id="IPR000608">
    <property type="entry name" value="UBC"/>
</dbReference>
<keyword evidence="9" id="KW-0067">ATP-binding</keyword>
<evidence type="ECO:0000259" key="15">
    <source>
        <dbReference type="PROSITE" id="PS50127"/>
    </source>
</evidence>
<evidence type="ECO:0000256" key="2">
    <source>
        <dbReference type="ARBA" id="ARBA00004496"/>
    </source>
</evidence>
<evidence type="ECO:0000256" key="4">
    <source>
        <dbReference type="ARBA" id="ARBA00022490"/>
    </source>
</evidence>
<dbReference type="Gene3D" id="3.10.110.10">
    <property type="entry name" value="Ubiquitin Conjugating Enzyme"/>
    <property type="match status" value="1"/>
</dbReference>
<organism evidence="16 17">
    <name type="scientific">Oopsacas minuta</name>
    <dbReference type="NCBI Taxonomy" id="111878"/>
    <lineage>
        <taxon>Eukaryota</taxon>
        <taxon>Metazoa</taxon>
        <taxon>Porifera</taxon>
        <taxon>Hexactinellida</taxon>
        <taxon>Hexasterophora</taxon>
        <taxon>Lyssacinosida</taxon>
        <taxon>Leucopsacidae</taxon>
        <taxon>Oopsacas</taxon>
    </lineage>
</organism>
<keyword evidence="4" id="KW-0963">Cytoplasm</keyword>
<dbReference type="PANTHER" id="PTHR46116">
    <property type="entry name" value="(E3-INDEPENDENT) E2 UBIQUITIN-CONJUGATING ENZYME"/>
    <property type="match status" value="1"/>
</dbReference>
<dbReference type="EMBL" id="JAKMXF010000365">
    <property type="protein sequence ID" value="KAI6645909.1"/>
    <property type="molecule type" value="Genomic_DNA"/>
</dbReference>
<proteinExistence type="predicted"/>
<dbReference type="AlphaFoldDB" id="A0AAV7JB44"/>
<evidence type="ECO:0000256" key="3">
    <source>
        <dbReference type="ARBA" id="ARBA00012486"/>
    </source>
</evidence>
<dbReference type="InterPro" id="IPR016135">
    <property type="entry name" value="UBQ-conjugating_enzyme/RWD"/>
</dbReference>
<keyword evidence="10" id="KW-0539">Nucleus</keyword>
<dbReference type="GO" id="GO:0005737">
    <property type="term" value="C:cytoplasm"/>
    <property type="evidence" value="ECO:0007669"/>
    <property type="project" value="UniProtKB-SubCell"/>
</dbReference>
<dbReference type="EC" id="2.3.2.23" evidence="3"/>
<evidence type="ECO:0000256" key="6">
    <source>
        <dbReference type="ARBA" id="ARBA00022703"/>
    </source>
</evidence>
<evidence type="ECO:0000256" key="13">
    <source>
        <dbReference type="ARBA" id="ARBA00042316"/>
    </source>
</evidence>
<evidence type="ECO:0000256" key="5">
    <source>
        <dbReference type="ARBA" id="ARBA00022679"/>
    </source>
</evidence>
<keyword evidence="5" id="KW-0808">Transferase</keyword>
<dbReference type="GO" id="GO:0061631">
    <property type="term" value="F:ubiquitin conjugating enzyme activity"/>
    <property type="evidence" value="ECO:0007669"/>
    <property type="project" value="UniProtKB-EC"/>
</dbReference>
<evidence type="ECO:0000313" key="17">
    <source>
        <dbReference type="Proteomes" id="UP001165289"/>
    </source>
</evidence>
<evidence type="ECO:0000256" key="11">
    <source>
        <dbReference type="ARBA" id="ARBA00039894"/>
    </source>
</evidence>
<feature type="domain" description="UBC core" evidence="15">
    <location>
        <begin position="25"/>
        <end position="184"/>
    </location>
</feature>
<dbReference type="Pfam" id="PF00179">
    <property type="entry name" value="UQ_con"/>
    <property type="match status" value="1"/>
</dbReference>
<dbReference type="SMART" id="SM00212">
    <property type="entry name" value="UBCc"/>
    <property type="match status" value="1"/>
</dbReference>
<keyword evidence="8" id="KW-0833">Ubl conjugation pathway</keyword>
<comment type="caution">
    <text evidence="16">The sequence shown here is derived from an EMBL/GenBank/DDBJ whole genome shotgun (WGS) entry which is preliminary data.</text>
</comment>
<evidence type="ECO:0000256" key="12">
    <source>
        <dbReference type="ARBA" id="ARBA00041798"/>
    </source>
</evidence>
<evidence type="ECO:0000256" key="9">
    <source>
        <dbReference type="ARBA" id="ARBA00022840"/>
    </source>
</evidence>
<dbReference type="GO" id="GO:0005634">
    <property type="term" value="C:nucleus"/>
    <property type="evidence" value="ECO:0007669"/>
    <property type="project" value="UniProtKB-SubCell"/>
</dbReference>
<evidence type="ECO:0000256" key="7">
    <source>
        <dbReference type="ARBA" id="ARBA00022741"/>
    </source>
</evidence>
<keyword evidence="7" id="KW-0547">Nucleotide-binding</keyword>
<dbReference type="GO" id="GO:0006915">
    <property type="term" value="P:apoptotic process"/>
    <property type="evidence" value="ECO:0007669"/>
    <property type="project" value="UniProtKB-KW"/>
</dbReference>